<dbReference type="EMBL" id="LMZQ01000058">
    <property type="protein sequence ID" value="KRT13142.1"/>
    <property type="molecule type" value="Genomic_DNA"/>
</dbReference>
<keyword evidence="9" id="KW-1185">Reference proteome</keyword>
<dbReference type="Pfam" id="PF07980">
    <property type="entry name" value="SusD_RagB"/>
    <property type="match status" value="1"/>
</dbReference>
<dbReference type="Pfam" id="PF14322">
    <property type="entry name" value="SusD-like_3"/>
    <property type="match status" value="1"/>
</dbReference>
<dbReference type="InterPro" id="IPR033985">
    <property type="entry name" value="SusD-like_N"/>
</dbReference>
<dbReference type="OrthoDB" id="608091at2"/>
<dbReference type="SUPFAM" id="SSF48452">
    <property type="entry name" value="TPR-like"/>
    <property type="match status" value="1"/>
</dbReference>
<dbReference type="InterPro" id="IPR011990">
    <property type="entry name" value="TPR-like_helical_dom_sf"/>
</dbReference>
<comment type="caution">
    <text evidence="8">The sequence shown here is derived from an EMBL/GenBank/DDBJ whole genome shotgun (WGS) entry which is preliminary data.</text>
</comment>
<dbReference type="STRING" id="687842.ASU31_26095"/>
<name>A0A0T5VH07_9SPHI</name>
<dbReference type="Proteomes" id="UP000051950">
    <property type="component" value="Unassembled WGS sequence"/>
</dbReference>
<evidence type="ECO:0000256" key="2">
    <source>
        <dbReference type="ARBA" id="ARBA00006275"/>
    </source>
</evidence>
<feature type="domain" description="SusD-like N-terminal" evidence="7">
    <location>
        <begin position="114"/>
        <end position="233"/>
    </location>
</feature>
<evidence type="ECO:0008006" key="10">
    <source>
        <dbReference type="Google" id="ProtNLM"/>
    </source>
</evidence>
<evidence type="ECO:0000313" key="9">
    <source>
        <dbReference type="Proteomes" id="UP000051950"/>
    </source>
</evidence>
<protein>
    <recommendedName>
        <fullName evidence="10">Carbohydrate-binding protein SusD</fullName>
    </recommendedName>
</protein>
<dbReference type="Gene3D" id="1.25.40.390">
    <property type="match status" value="1"/>
</dbReference>
<accession>A0A0T5VH07</accession>
<keyword evidence="3" id="KW-0732">Signal</keyword>
<evidence type="ECO:0000256" key="3">
    <source>
        <dbReference type="ARBA" id="ARBA00022729"/>
    </source>
</evidence>
<reference evidence="8 9" key="1">
    <citation type="submission" date="2015-11" db="EMBL/GenBank/DDBJ databases">
        <title>Sequence of Pedobacter ginsenosidimutans.</title>
        <authorList>
            <person name="Carson E."/>
            <person name="Keyser V."/>
            <person name="Newman J."/>
            <person name="Miller J."/>
        </authorList>
    </citation>
    <scope>NUCLEOTIDE SEQUENCE [LARGE SCALE GENOMIC DNA]</scope>
    <source>
        <strain evidence="8 9">KACC 14530</strain>
    </source>
</reference>
<dbReference type="InterPro" id="IPR012944">
    <property type="entry name" value="SusD_RagB_dom"/>
</dbReference>
<evidence type="ECO:0000313" key="8">
    <source>
        <dbReference type="EMBL" id="KRT13142.1"/>
    </source>
</evidence>
<dbReference type="PROSITE" id="PS51257">
    <property type="entry name" value="PROKAR_LIPOPROTEIN"/>
    <property type="match status" value="1"/>
</dbReference>
<organism evidence="8 9">
    <name type="scientific">Pedobacter ginsenosidimutans</name>
    <dbReference type="NCBI Taxonomy" id="687842"/>
    <lineage>
        <taxon>Bacteria</taxon>
        <taxon>Pseudomonadati</taxon>
        <taxon>Bacteroidota</taxon>
        <taxon>Sphingobacteriia</taxon>
        <taxon>Sphingobacteriales</taxon>
        <taxon>Sphingobacteriaceae</taxon>
        <taxon>Pedobacter</taxon>
    </lineage>
</organism>
<dbReference type="AlphaFoldDB" id="A0A0T5VH07"/>
<evidence type="ECO:0000256" key="5">
    <source>
        <dbReference type="ARBA" id="ARBA00023237"/>
    </source>
</evidence>
<comment type="similarity">
    <text evidence="2">Belongs to the SusD family.</text>
</comment>
<dbReference type="GO" id="GO:0009279">
    <property type="term" value="C:cell outer membrane"/>
    <property type="evidence" value="ECO:0007669"/>
    <property type="project" value="UniProtKB-SubCell"/>
</dbReference>
<evidence type="ECO:0000256" key="1">
    <source>
        <dbReference type="ARBA" id="ARBA00004442"/>
    </source>
</evidence>
<evidence type="ECO:0000259" key="7">
    <source>
        <dbReference type="Pfam" id="PF14322"/>
    </source>
</evidence>
<keyword evidence="4" id="KW-0472">Membrane</keyword>
<sequence length="631" mass="71938">MKKTSIFLAAVILTLIISCKKDYLDIVPDNIATIENAFTNRNEAEKYLFTCYSYLPQESNVSQNPAMLASDEFWTYWPITSLSRLPSYPQQIARGNQSLTSPLLNYWDGEQDGKAIYKALRDCNIFLDNVDKVPDLDPSQKNIWTGEVQFLKAYYHFYLLRMYGPIPIIDKNLPITATTEEVRIKREPVDKVFDYIAGLMDTAAAKLPITIQNRSSELGHITRPIAISIKARVLTLAASPQFNGNSDYNGLKNADGTALVNSTYSVAKWKKAADACKQAIDLCELAGIRLYKFNSALTSISDKLKKEMDIRNSVCEPWNQELIWGFTNGTGSGIQLQSIPRLDAARSGNESLLGQLAPTIRMAELFYTKNGVPIAEDKNWNFSDRYSLKTASSLNGDYLQDGYTTSALHFDREPRFYADLAFDGSLWYMQNKTWPVQAKSGQGQSRRAAFGYSITGYFTKKLVNWKFVIQDGLSYTQEEYPWPLMRLADLYLLYAEALNEANGPSEPVYQYLNLVRERAGLQTVQLSWDTYSNNPGKYKDQAGLRQIIHQERGIEMAFEGSRFWDLRRWKEASATLNTPVYGWDIEQTDATGYYRPKLLFNQKFVAPRDYLWPIKEYNTIVNPNLVQNPGW</sequence>
<feature type="domain" description="RagB/SusD" evidence="6">
    <location>
        <begin position="338"/>
        <end position="631"/>
    </location>
</feature>
<gene>
    <name evidence="8" type="ORF">ASU31_26095</name>
</gene>
<keyword evidence="5" id="KW-0998">Cell outer membrane</keyword>
<dbReference type="RefSeq" id="WP_057935173.1">
    <property type="nucleotide sequence ID" value="NZ_LMZQ01000058.1"/>
</dbReference>
<proteinExistence type="inferred from homology"/>
<evidence type="ECO:0000256" key="4">
    <source>
        <dbReference type="ARBA" id="ARBA00023136"/>
    </source>
</evidence>
<evidence type="ECO:0000259" key="6">
    <source>
        <dbReference type="Pfam" id="PF07980"/>
    </source>
</evidence>
<comment type="subcellular location">
    <subcellularLocation>
        <location evidence="1">Cell outer membrane</location>
    </subcellularLocation>
</comment>